<gene>
    <name evidence="2" type="ordered locus">Pcal_2027</name>
</gene>
<dbReference type="GeneID" id="4908916"/>
<dbReference type="RefSeq" id="WP_011850700.1">
    <property type="nucleotide sequence ID" value="NC_009073.1"/>
</dbReference>
<evidence type="ECO:0008006" key="4">
    <source>
        <dbReference type="Google" id="ProtNLM"/>
    </source>
</evidence>
<dbReference type="Proteomes" id="UP000001431">
    <property type="component" value="Chromosome"/>
</dbReference>
<keyword evidence="1" id="KW-0472">Membrane</keyword>
<keyword evidence="1" id="KW-0812">Transmembrane</keyword>
<keyword evidence="1" id="KW-1133">Transmembrane helix</keyword>
<dbReference type="HOGENOM" id="CLU_070502_0_0_2"/>
<evidence type="ECO:0000313" key="3">
    <source>
        <dbReference type="Proteomes" id="UP000001431"/>
    </source>
</evidence>
<keyword evidence="3" id="KW-1185">Reference proteome</keyword>
<proteinExistence type="predicted"/>
<dbReference type="eggNOG" id="arCOG03777">
    <property type="taxonomic scope" value="Archaea"/>
</dbReference>
<feature type="transmembrane region" description="Helical" evidence="1">
    <location>
        <begin position="311"/>
        <end position="332"/>
    </location>
</feature>
<feature type="transmembrane region" description="Helical" evidence="1">
    <location>
        <begin position="284"/>
        <end position="305"/>
    </location>
</feature>
<dbReference type="KEGG" id="pcl:Pcal_2027"/>
<protein>
    <recommendedName>
        <fullName evidence="4">Zinc finger, TFIIB-type domain protein</fullName>
    </recommendedName>
</protein>
<organism evidence="2 3">
    <name type="scientific">Pyrobaculum calidifontis (strain DSM 21063 / JCM 11548 / VA1)</name>
    <dbReference type="NCBI Taxonomy" id="410359"/>
    <lineage>
        <taxon>Archaea</taxon>
        <taxon>Thermoproteota</taxon>
        <taxon>Thermoprotei</taxon>
        <taxon>Thermoproteales</taxon>
        <taxon>Thermoproteaceae</taxon>
        <taxon>Pyrobaculum</taxon>
    </lineage>
</organism>
<dbReference type="AlphaFoldDB" id="A3MXS5"/>
<evidence type="ECO:0000313" key="2">
    <source>
        <dbReference type="EMBL" id="ABO09442.1"/>
    </source>
</evidence>
<dbReference type="EMBL" id="CP000561">
    <property type="protein sequence ID" value="ABO09442.1"/>
    <property type="molecule type" value="Genomic_DNA"/>
</dbReference>
<accession>A3MXS5</accession>
<name>A3MXS5_PYRCJ</name>
<evidence type="ECO:0000256" key="1">
    <source>
        <dbReference type="SAM" id="Phobius"/>
    </source>
</evidence>
<sequence length="339" mass="35917">MGYVELRCRYCGAPLDVTPDSVVVVCRYCGQPNFLDGSAGRALAVPTLSASEVIRRAVERTKRDFNLGRRMRDINFAAPTLLYLPFYLVDVAMSAVYKARVVVTYTKTVYVGGRPQTRVVTRTVDVEGAVRLSDVVAVLARRSAWGLSVDKLVDHFFKTAPEPKPLPEVAKEAATASAFLAGEFTEEQAKAKAVRALVPKLLAAVDSDASERARAMLGVIAAATSVVDKAVDYTVEKLAVSPLTYLPMWIVPYFYKGSHYSYYSAGWDGAVVVAEEPSFVENRAISVVGAAAAAGLLGGLGAAVAVAADPLFGAAALVGGAAAAYLAAGGLLKSRRVET</sequence>
<reference evidence="2" key="1">
    <citation type="submission" date="2007-02" db="EMBL/GenBank/DDBJ databases">
        <title>Complete sequence of Pyrobaculum calidifontis JCM 11548.</title>
        <authorList>
            <consortium name="US DOE Joint Genome Institute"/>
            <person name="Copeland A."/>
            <person name="Lucas S."/>
            <person name="Lapidus A."/>
            <person name="Barry K."/>
            <person name="Glavina del Rio T."/>
            <person name="Dalin E."/>
            <person name="Tice H."/>
            <person name="Pitluck S."/>
            <person name="Chain P."/>
            <person name="Malfatti S."/>
            <person name="Shin M."/>
            <person name="Vergez L."/>
            <person name="Schmutz J."/>
            <person name="Larimer F."/>
            <person name="Land M."/>
            <person name="Hauser L."/>
            <person name="Kyrpides N."/>
            <person name="Mikhailova N."/>
            <person name="Cozen A.E."/>
            <person name="Fitz-Gibbon S.T."/>
            <person name="House C.H."/>
            <person name="Saltikov C."/>
            <person name="Lowe T.M."/>
            <person name="Richardson P."/>
        </authorList>
    </citation>
    <scope>NUCLEOTIDE SEQUENCE [LARGE SCALE GENOMIC DNA]</scope>
    <source>
        <strain evidence="2">JCM 11548</strain>
    </source>
</reference>
<dbReference type="STRING" id="410359.Pcal_2027"/>